<dbReference type="AlphaFoldDB" id="A0ABD3Y2Q3"/>
<dbReference type="PROSITE" id="PS50176">
    <property type="entry name" value="ARM_REPEAT"/>
    <property type="match status" value="1"/>
</dbReference>
<protein>
    <recommendedName>
        <fullName evidence="2">TIR domain-containing protein</fullName>
    </recommendedName>
</protein>
<reference evidence="3 4" key="1">
    <citation type="submission" date="2024-11" db="EMBL/GenBank/DDBJ databases">
        <title>Chromosome-level genome assembly of the freshwater bivalve Anodonta woodiana.</title>
        <authorList>
            <person name="Chen X."/>
        </authorList>
    </citation>
    <scope>NUCLEOTIDE SEQUENCE [LARGE SCALE GENOMIC DNA]</scope>
    <source>
        <strain evidence="3">MN2024</strain>
        <tissue evidence="3">Gills</tissue>
    </source>
</reference>
<sequence length="528" mass="60336">MGPAISVEEIRRDIETKREKIIKDLKKAIDNVKKIPVLQKENGEWDEDLLNSISIFFETYFSFEKIIASQYDLIQKYQHEAGQSLSESISVICKVIMKGLEMGYRDKAGKLDTHQFKVLSQSLHTLVNYSDCTPKVTKDIAGEPNFLETIKGTLTKFCPDHSQDKAKAEDEKVIEWCLAIYYNISLVDDNIPLLCNLDIVPVFISFHDGAQVQISRLTALSTLANIIDEKESVEILQGKPDVIKFLLKKLGLALKNPHHKDKGWSAEKCARTMCRLARNDANKTLLVEMGCLPHLVELVKSGNKEEKRKAVGVIHILTVHQENRKKIVQYTKLMDMLIEIKENSSDKEVRKAVDETFKNLQEELQKNNNYKYLVPESSESNGAPVKDRKGHIMISYEQSNQETLIKIRDILKTDYVVCMHNDNTAEVMAKSVEEAHVILMCMSRKYKEDPSCQAEAEYAFSQKKKIIPLKMENGYIPDGWLGFLLGAKLFIDFSGKYPFETKITELKKEIAIFYKDEDTKDKVVPVKS</sequence>
<dbReference type="SUPFAM" id="SSF52200">
    <property type="entry name" value="Toll/Interleukin receptor TIR domain"/>
    <property type="match status" value="1"/>
</dbReference>
<dbReference type="InterPro" id="IPR035897">
    <property type="entry name" value="Toll_tir_struct_dom_sf"/>
</dbReference>
<dbReference type="SMART" id="SM00185">
    <property type="entry name" value="ARM"/>
    <property type="match status" value="2"/>
</dbReference>
<keyword evidence="4" id="KW-1185">Reference proteome</keyword>
<feature type="domain" description="TIR" evidence="2">
    <location>
        <begin position="392"/>
        <end position="503"/>
    </location>
</feature>
<dbReference type="Gene3D" id="3.40.50.10140">
    <property type="entry name" value="Toll/interleukin-1 receptor homology (TIR) domain"/>
    <property type="match status" value="1"/>
</dbReference>
<dbReference type="EMBL" id="JBJQND010000001">
    <property type="protein sequence ID" value="KAL3892321.1"/>
    <property type="molecule type" value="Genomic_DNA"/>
</dbReference>
<feature type="repeat" description="ARM" evidence="1">
    <location>
        <begin position="290"/>
        <end position="329"/>
    </location>
</feature>
<dbReference type="InterPro" id="IPR011989">
    <property type="entry name" value="ARM-like"/>
</dbReference>
<evidence type="ECO:0000256" key="1">
    <source>
        <dbReference type="PROSITE-ProRule" id="PRU00259"/>
    </source>
</evidence>
<proteinExistence type="predicted"/>
<accession>A0ABD3Y2Q3</accession>
<dbReference type="InterPro" id="IPR000157">
    <property type="entry name" value="TIR_dom"/>
</dbReference>
<evidence type="ECO:0000313" key="4">
    <source>
        <dbReference type="Proteomes" id="UP001634394"/>
    </source>
</evidence>
<dbReference type="PANTHER" id="PTHR46270:SF2">
    <property type="entry name" value="TIR DOMAIN-CONTAINING PROTEIN"/>
    <property type="match status" value="1"/>
</dbReference>
<evidence type="ECO:0000313" key="3">
    <source>
        <dbReference type="EMBL" id="KAL3892321.1"/>
    </source>
</evidence>
<dbReference type="Gene3D" id="1.25.10.10">
    <property type="entry name" value="Leucine-rich Repeat Variant"/>
    <property type="match status" value="1"/>
</dbReference>
<dbReference type="Pfam" id="PF13676">
    <property type="entry name" value="TIR_2"/>
    <property type="match status" value="1"/>
</dbReference>
<evidence type="ECO:0000259" key="2">
    <source>
        <dbReference type="Pfam" id="PF13676"/>
    </source>
</evidence>
<gene>
    <name evidence="3" type="ORF">ACJMK2_004537</name>
</gene>
<dbReference type="InterPro" id="IPR016024">
    <property type="entry name" value="ARM-type_fold"/>
</dbReference>
<organism evidence="3 4">
    <name type="scientific">Sinanodonta woodiana</name>
    <name type="common">Chinese pond mussel</name>
    <name type="synonym">Anodonta woodiana</name>
    <dbReference type="NCBI Taxonomy" id="1069815"/>
    <lineage>
        <taxon>Eukaryota</taxon>
        <taxon>Metazoa</taxon>
        <taxon>Spiralia</taxon>
        <taxon>Lophotrochozoa</taxon>
        <taxon>Mollusca</taxon>
        <taxon>Bivalvia</taxon>
        <taxon>Autobranchia</taxon>
        <taxon>Heteroconchia</taxon>
        <taxon>Palaeoheterodonta</taxon>
        <taxon>Unionida</taxon>
        <taxon>Unionoidea</taxon>
        <taxon>Unionidae</taxon>
        <taxon>Unioninae</taxon>
        <taxon>Sinanodonta</taxon>
    </lineage>
</organism>
<comment type="caution">
    <text evidence="3">The sequence shown here is derived from an EMBL/GenBank/DDBJ whole genome shotgun (WGS) entry which is preliminary data.</text>
</comment>
<name>A0ABD3Y2Q3_SINWO</name>
<dbReference type="Proteomes" id="UP001634394">
    <property type="component" value="Unassembled WGS sequence"/>
</dbReference>
<dbReference type="PANTHER" id="PTHR46270">
    <property type="entry name" value="ARMADILLO-TYPE FOLD-RELATED"/>
    <property type="match status" value="1"/>
</dbReference>
<dbReference type="InterPro" id="IPR000225">
    <property type="entry name" value="Armadillo"/>
</dbReference>
<dbReference type="SUPFAM" id="SSF48371">
    <property type="entry name" value="ARM repeat"/>
    <property type="match status" value="1"/>
</dbReference>